<organism evidence="1 2">
    <name type="scientific">Lentinula aciculospora</name>
    <dbReference type="NCBI Taxonomy" id="153920"/>
    <lineage>
        <taxon>Eukaryota</taxon>
        <taxon>Fungi</taxon>
        <taxon>Dikarya</taxon>
        <taxon>Basidiomycota</taxon>
        <taxon>Agaricomycotina</taxon>
        <taxon>Agaricomycetes</taxon>
        <taxon>Agaricomycetidae</taxon>
        <taxon>Agaricales</taxon>
        <taxon>Marasmiineae</taxon>
        <taxon>Omphalotaceae</taxon>
        <taxon>Lentinula</taxon>
    </lineage>
</organism>
<protein>
    <submittedName>
        <fullName evidence="1">Uncharacterized protein</fullName>
    </submittedName>
</protein>
<proteinExistence type="predicted"/>
<accession>A0A9W8ZZM6</accession>
<dbReference type="Proteomes" id="UP001150266">
    <property type="component" value="Unassembled WGS sequence"/>
</dbReference>
<sequence length="340" mass="38733">MRTSVFSVTSQKPTNIFSNEPFMAFIEIQQKVIIAFAREYHKAKADKQSTCSFSMSLPIVNDLYLCKTALVYLQTDRTEVRSKTIIPSLKVITVVPNMSSTDGLEGIISEFTLRFRADSYPDLSRVSAQCQRAKPERQNWDIDEFSRVLRQRSEDNSYPTLAISRDLSHSPRISFSTNTLLRSKWIMRSTNSNWKLRFSIDVTYTVISWVGLNIVQLRSGTDEIPSKVQSSVAPPGQIYFPKFTCIVKVIEEFSGNLRCLITLSAEPLHYIVSYIPLRASIRSGRSSKAWKLLLSQYAKHQSGVHDYYTKESVMYGKVRECAEDDRQYSPDQLALGIVSS</sequence>
<evidence type="ECO:0000313" key="2">
    <source>
        <dbReference type="Proteomes" id="UP001150266"/>
    </source>
</evidence>
<comment type="caution">
    <text evidence="1">The sequence shown here is derived from an EMBL/GenBank/DDBJ whole genome shotgun (WGS) entry which is preliminary data.</text>
</comment>
<keyword evidence="2" id="KW-1185">Reference proteome</keyword>
<gene>
    <name evidence="1" type="ORF">J3R30DRAFT_3809425</name>
</gene>
<evidence type="ECO:0000313" key="1">
    <source>
        <dbReference type="EMBL" id="KAJ4470265.1"/>
    </source>
</evidence>
<name>A0A9W8ZZM6_9AGAR</name>
<dbReference type="AlphaFoldDB" id="A0A9W8ZZM6"/>
<reference evidence="1" key="1">
    <citation type="submission" date="2022-08" db="EMBL/GenBank/DDBJ databases">
        <title>A Global Phylogenomic Analysis of the Shiitake Genus Lentinula.</title>
        <authorList>
            <consortium name="DOE Joint Genome Institute"/>
            <person name="Sierra-Patev S."/>
            <person name="Min B."/>
            <person name="Naranjo-Ortiz M."/>
            <person name="Looney B."/>
            <person name="Konkel Z."/>
            <person name="Slot J.C."/>
            <person name="Sakamoto Y."/>
            <person name="Steenwyk J.L."/>
            <person name="Rokas A."/>
            <person name="Carro J."/>
            <person name="Camarero S."/>
            <person name="Ferreira P."/>
            <person name="Molpeceres G."/>
            <person name="Ruiz-Duenas F.J."/>
            <person name="Serrano A."/>
            <person name="Henrissat B."/>
            <person name="Drula E."/>
            <person name="Hughes K.W."/>
            <person name="Mata J.L."/>
            <person name="Ishikawa N.K."/>
            <person name="Vargas-Isla R."/>
            <person name="Ushijima S."/>
            <person name="Smith C.A."/>
            <person name="Ahrendt S."/>
            <person name="Andreopoulos W."/>
            <person name="He G."/>
            <person name="Labutti K."/>
            <person name="Lipzen A."/>
            <person name="Ng V."/>
            <person name="Riley R."/>
            <person name="Sandor L."/>
            <person name="Barry K."/>
            <person name="Martinez A.T."/>
            <person name="Xiao Y."/>
            <person name="Gibbons J.G."/>
            <person name="Terashima K."/>
            <person name="Grigoriev I.V."/>
            <person name="Hibbett D.S."/>
        </authorList>
    </citation>
    <scope>NUCLEOTIDE SEQUENCE</scope>
    <source>
        <strain evidence="1">JLM2183</strain>
    </source>
</reference>
<dbReference type="EMBL" id="JAOTPV010000027">
    <property type="protein sequence ID" value="KAJ4470265.1"/>
    <property type="molecule type" value="Genomic_DNA"/>
</dbReference>